<dbReference type="AlphaFoldDB" id="A0A023B5H1"/>
<keyword evidence="3" id="KW-1185">Reference proteome</keyword>
<dbReference type="Proteomes" id="UP000019763">
    <property type="component" value="Unassembled WGS sequence"/>
</dbReference>
<evidence type="ECO:0000256" key="1">
    <source>
        <dbReference type="SAM" id="MobiDB-lite"/>
    </source>
</evidence>
<dbReference type="RefSeq" id="XP_011130845.1">
    <property type="nucleotide sequence ID" value="XM_011132543.1"/>
</dbReference>
<evidence type="ECO:0000313" key="2">
    <source>
        <dbReference type="EMBL" id="EZG60242.1"/>
    </source>
</evidence>
<dbReference type="EMBL" id="AFNH02000679">
    <property type="protein sequence ID" value="EZG60242.1"/>
    <property type="molecule type" value="Genomic_DNA"/>
</dbReference>
<feature type="region of interest" description="Disordered" evidence="1">
    <location>
        <begin position="243"/>
        <end position="265"/>
    </location>
</feature>
<evidence type="ECO:0000313" key="3">
    <source>
        <dbReference type="Proteomes" id="UP000019763"/>
    </source>
</evidence>
<accession>A0A023B5H1</accession>
<proteinExistence type="predicted"/>
<reference evidence="2" key="1">
    <citation type="submission" date="2013-12" db="EMBL/GenBank/DDBJ databases">
        <authorList>
            <person name="Omoto C.K."/>
            <person name="Sibley D."/>
            <person name="Venepally P."/>
            <person name="Hadjithomas M."/>
            <person name="Karamycheva S."/>
            <person name="Brunk B."/>
            <person name="Roos D."/>
            <person name="Caler E."/>
            <person name="Lorenzi H."/>
        </authorList>
    </citation>
    <scope>NUCLEOTIDE SEQUENCE</scope>
</reference>
<dbReference type="GeneID" id="22913259"/>
<sequence>MLRLFVLLTGVFAIPDSLLSIAQNYLSKGPSLLADYQSQKAGEQLEASVKQTLSDELAARAAEQSLGESLSAVQQKFEDVDKATSSEAKTLETKELSEKTVTVNRIKQVTKLYRAYHDLLFPDRKDQPAVIVEIDGDTMLSFEAWKRIVKYSADAKAGKQNECTSRVSALELSVGTAADNDKSPIDVLATQILNQPEDKKVQLALLNASYYRKLEKQYNAYADKLTQDLKAKQEAAEAEQSLAEMKKKAVEEGADSSAAATSESR</sequence>
<dbReference type="VEuPathDB" id="CryptoDB:GNI_090850"/>
<gene>
    <name evidence="2" type="ORF">GNI_090850</name>
</gene>
<comment type="caution">
    <text evidence="2">The sequence shown here is derived from an EMBL/GenBank/DDBJ whole genome shotgun (WGS) entry which is preliminary data.</text>
</comment>
<protein>
    <submittedName>
        <fullName evidence="2">Uncharacterized protein</fullName>
    </submittedName>
</protein>
<name>A0A023B5H1_GRENI</name>
<organism evidence="2 3">
    <name type="scientific">Gregarina niphandrodes</name>
    <name type="common">Septate eugregarine</name>
    <dbReference type="NCBI Taxonomy" id="110365"/>
    <lineage>
        <taxon>Eukaryota</taxon>
        <taxon>Sar</taxon>
        <taxon>Alveolata</taxon>
        <taxon>Apicomplexa</taxon>
        <taxon>Conoidasida</taxon>
        <taxon>Gregarinasina</taxon>
        <taxon>Eugregarinorida</taxon>
        <taxon>Gregarinidae</taxon>
        <taxon>Gregarina</taxon>
    </lineage>
</organism>